<feature type="transmembrane region" description="Helical" evidence="1">
    <location>
        <begin position="118"/>
        <end position="138"/>
    </location>
</feature>
<reference evidence="2 3" key="1">
    <citation type="journal article" date="2016" name="Microbes Environ.">
        <title>Phylogenetically diverse aerobic anoxygenic phototrophic bacteria isolated from epilithic biofilms in Tama river, Japan.</title>
        <authorList>
            <person name="Hirose S."/>
            <person name="Matsuura K."/>
            <person name="Haruta S."/>
        </authorList>
    </citation>
    <scope>NUCLEOTIDE SEQUENCE [LARGE SCALE GENOMIC DNA]</scope>
    <source>
        <strain evidence="2 3">S08</strain>
    </source>
</reference>
<dbReference type="RefSeq" id="WP_244457053.1">
    <property type="nucleotide sequence ID" value="NZ_AP025637.1"/>
</dbReference>
<protein>
    <submittedName>
        <fullName evidence="2">Uncharacterized protein</fullName>
    </submittedName>
</protein>
<organism evidence="2 3">
    <name type="scientific">Roseomonas fluvialis</name>
    <dbReference type="NCBI Taxonomy" id="1750527"/>
    <lineage>
        <taxon>Bacteria</taxon>
        <taxon>Pseudomonadati</taxon>
        <taxon>Pseudomonadota</taxon>
        <taxon>Alphaproteobacteria</taxon>
        <taxon>Acetobacterales</taxon>
        <taxon>Roseomonadaceae</taxon>
        <taxon>Roseomonas</taxon>
    </lineage>
</organism>
<evidence type="ECO:0000313" key="2">
    <source>
        <dbReference type="EMBL" id="BDG74951.1"/>
    </source>
</evidence>
<keyword evidence="1" id="KW-0472">Membrane</keyword>
<sequence length="145" mass="14488">MTGEPSRADPGPRAAAITPGLTYGALAFAAGGALGPVRELLLAPTFGAVPAALAEAVAMAVLLWLAARWVVARLAAPTPRARALVAGVALALVVACDVALGLLLDASGLAGTRAPRGLATQVLGLVLLAWLAAMPFVVRRRAVPA</sequence>
<dbReference type="EMBL" id="AP025637">
    <property type="protein sequence ID" value="BDG74951.1"/>
    <property type="molecule type" value="Genomic_DNA"/>
</dbReference>
<keyword evidence="3" id="KW-1185">Reference proteome</keyword>
<proteinExistence type="predicted"/>
<accession>A0ABN6PBD5</accession>
<dbReference type="Proteomes" id="UP000831327">
    <property type="component" value="Chromosome"/>
</dbReference>
<gene>
    <name evidence="2" type="ORF">Rmf_48800</name>
</gene>
<name>A0ABN6PBD5_9PROT</name>
<keyword evidence="1" id="KW-1133">Transmembrane helix</keyword>
<evidence type="ECO:0000256" key="1">
    <source>
        <dbReference type="SAM" id="Phobius"/>
    </source>
</evidence>
<keyword evidence="1" id="KW-0812">Transmembrane</keyword>
<evidence type="ECO:0000313" key="3">
    <source>
        <dbReference type="Proteomes" id="UP000831327"/>
    </source>
</evidence>
<feature type="transmembrane region" description="Helical" evidence="1">
    <location>
        <begin position="83"/>
        <end position="106"/>
    </location>
</feature>
<feature type="transmembrane region" description="Helical" evidence="1">
    <location>
        <begin position="48"/>
        <end position="71"/>
    </location>
</feature>